<feature type="chain" id="PRO_5012678499" evidence="1">
    <location>
        <begin position="21"/>
        <end position="454"/>
    </location>
</feature>
<dbReference type="VEuPathDB" id="TriTrypDB:Tb427_000325200"/>
<name>A0A1J0RB66_9TRYP</name>
<dbReference type="AlphaFoldDB" id="A0A1J0RB66"/>
<evidence type="ECO:0000256" key="1">
    <source>
        <dbReference type="SAM" id="SignalP"/>
    </source>
</evidence>
<dbReference type="EMBL" id="KX701058">
    <property type="protein sequence ID" value="APD75014.1"/>
    <property type="molecule type" value="Genomic_DNA"/>
</dbReference>
<sequence>MLKYSKVFMLVVAAAKVNLADNNAGDEMAVAATSLCEEAAYLAGLRQHLKQKKQAKRRETETNKKLADKWRLEAATTDDKRKRCLYLALVHRTDQQAAADTVRIQREADDIDAALEIVDQQLGAITTTLRFAQIKFDDGGAKQGGADTTHRTFRLDASVGGTALCSPPTEISKIANKNKEPSFEKLHTIKTTKLEELTKIIKGTKTTISGLTSCTAYTSYDQAYTATMNGCSYNSGGTLTGQLERADKTYHGTDKQLFQGNTRTGECTVKQLTPPDAKDREKDLSHLLCKAPQATDSTTKPFSELSGSQLQAEPAVLLSIRNCDEKFSTSQTKDGLSENTELKEYVKSAFGEDSVKFRTAFVDALKSLKPPVRTEQKIYATKGVEELAGTVDAAAAAAHAEGERIKKEIEAEKKAAPTKKFIPKRRRIARKKQKKINATAKLAVNSKMENAKLK</sequence>
<feature type="signal peptide" evidence="1">
    <location>
        <begin position="1"/>
        <end position="20"/>
    </location>
</feature>
<reference evidence="2" key="1">
    <citation type="submission" date="2016-08" db="EMBL/GenBank/DDBJ databases">
        <title>VSG repertoire of Trypanosoma brucei EATRO 1125.</title>
        <authorList>
            <person name="Cross G.A."/>
        </authorList>
    </citation>
    <scope>NUCLEOTIDE SEQUENCE</scope>
    <source>
        <strain evidence="2">EATRO 1125</strain>
    </source>
</reference>
<keyword evidence="1" id="KW-0732">Signal</keyword>
<dbReference type="VEuPathDB" id="TriTrypDB:Tb927.9.17850"/>
<evidence type="ECO:0000313" key="2">
    <source>
        <dbReference type="EMBL" id="APD75014.1"/>
    </source>
</evidence>
<organism evidence="2">
    <name type="scientific">Trypanosoma brucei</name>
    <dbReference type="NCBI Taxonomy" id="5691"/>
    <lineage>
        <taxon>Eukaryota</taxon>
        <taxon>Discoba</taxon>
        <taxon>Euglenozoa</taxon>
        <taxon>Kinetoplastea</taxon>
        <taxon>Metakinetoplastina</taxon>
        <taxon>Trypanosomatida</taxon>
        <taxon>Trypanosomatidae</taxon>
        <taxon>Trypanosoma</taxon>
    </lineage>
</organism>
<protein>
    <submittedName>
        <fullName evidence="2">Variant surface glycoprotein 1125.4803</fullName>
    </submittedName>
</protein>
<accession>A0A1J0RB66</accession>
<proteinExistence type="predicted"/>